<dbReference type="EMBL" id="CP014350">
    <property type="protein sequence ID" value="ANA43774.1"/>
    <property type="molecule type" value="Genomic_DNA"/>
</dbReference>
<feature type="domain" description="Terminase large subunit gp17-like C-terminal" evidence="2">
    <location>
        <begin position="282"/>
        <end position="431"/>
    </location>
</feature>
<keyword evidence="4" id="KW-1185">Reference proteome</keyword>
<evidence type="ECO:0000256" key="1">
    <source>
        <dbReference type="ARBA" id="ARBA00022612"/>
    </source>
</evidence>
<dbReference type="InterPro" id="IPR027417">
    <property type="entry name" value="P-loop_NTPase"/>
</dbReference>
<dbReference type="GeneID" id="71843814"/>
<dbReference type="Gene3D" id="3.40.50.300">
    <property type="entry name" value="P-loop containing nucleotide triphosphate hydrolases"/>
    <property type="match status" value="1"/>
</dbReference>
<accession>A0ABM6ARA3</accession>
<dbReference type="Pfam" id="PF17289">
    <property type="entry name" value="Terminase_6C"/>
    <property type="match status" value="1"/>
</dbReference>
<proteinExistence type="predicted"/>
<evidence type="ECO:0000313" key="4">
    <source>
        <dbReference type="Proteomes" id="UP000078430"/>
    </source>
</evidence>
<gene>
    <name evidence="3" type="ORF">AXX13_A0665</name>
</gene>
<dbReference type="SUPFAM" id="SSF52540">
    <property type="entry name" value="P-loop containing nucleoside triphosphate hydrolases"/>
    <property type="match status" value="1"/>
</dbReference>
<dbReference type="Proteomes" id="UP000078430">
    <property type="component" value="Plasmid megaplasmid"/>
</dbReference>
<evidence type="ECO:0000259" key="2">
    <source>
        <dbReference type="Pfam" id="PF17289"/>
    </source>
</evidence>
<reference evidence="3 4" key="2">
    <citation type="journal article" date="2016" name="Genome Announc.">
        <title>Chromosome and Plasmids of the Tick-Borne Relapsing Fever Agent Borrelia hermsii.</title>
        <authorList>
            <person name="Barbour A.G."/>
        </authorList>
    </citation>
    <scope>NUCLEOTIDE SEQUENCE [LARGE SCALE GENOMIC DNA]</scope>
    <source>
        <strain evidence="3 4">HS1</strain>
    </source>
</reference>
<dbReference type="Pfam" id="PF03237">
    <property type="entry name" value="Terminase_6N"/>
    <property type="match status" value="1"/>
</dbReference>
<dbReference type="NCBIfam" id="TIGR01547">
    <property type="entry name" value="phage_term_2"/>
    <property type="match status" value="1"/>
</dbReference>
<organism evidence="3 4">
    <name type="scientific">Borrelia hermsii HS1</name>
    <dbReference type="NCBI Taxonomy" id="1867252"/>
    <lineage>
        <taxon>Bacteria</taxon>
        <taxon>Pseudomonadati</taxon>
        <taxon>Spirochaetota</taxon>
        <taxon>Spirochaetia</taxon>
        <taxon>Spirochaetales</taxon>
        <taxon>Borreliaceae</taxon>
        <taxon>Borrelia</taxon>
    </lineage>
</organism>
<dbReference type="InterPro" id="IPR006437">
    <property type="entry name" value="Phage_terminase_lsu"/>
</dbReference>
<name>A0ABM6ARA3_BORHE</name>
<reference evidence="3 4" key="1">
    <citation type="journal article" date="2013" name="J. Bacteriol.">
        <title>Large linear plasmids of Borrelia species that cause relapsing fever.</title>
        <authorList>
            <person name="Miller S.C."/>
            <person name="Porcella S.F."/>
            <person name="Raffel S.J."/>
            <person name="Schwan T.G."/>
            <person name="Barbour A.G."/>
        </authorList>
    </citation>
    <scope>NUCLEOTIDE SEQUENCE [LARGE SCALE GENOMIC DNA]</scope>
    <source>
        <strain evidence="3 4">HS1</strain>
    </source>
</reference>
<keyword evidence="3" id="KW-0614">Plasmid</keyword>
<keyword evidence="1" id="KW-1188">Viral release from host cell</keyword>
<geneLocation type="plasmid" evidence="3 4">
    <name>megaplasmid</name>
</geneLocation>
<sequence>MELNDLSVFIKLQKRFKQKFNINIATFSQKKRKEIDFKSFEEKYLTLKQREVLLDLNNNFCSKIIFNGGISSGKTFLASYLLIKFLIQNKDYYHKDTNNFIVGSSIGALLTNTLKQVEKICNLLNVEYVLKVSRSVSCTIAGLTLNIYGGKNSDAFFRIRGSNSALVYVNEATLMHKETLLEIMKRLRQKPSIIIFDTNPDHPAHYFKSDYIDKKDIYRTYNFSIYDNPLNLKDFIETQEMIYKNLSAYKARVLLGEWTASTDACFNEVILNCDYTFKSPIMYVDPAFSVGMDNTAICVLERVGDKYYAYIYQDRKPISDNSILSAINVLAENFNINTLYVEDRDNTDGHGFLTKIMISLRQSMNHYFKISAVKPLSNKFVRICTLIPLFNARKIEFLKIIDKNVINDIYSYSGASKGKDDALDALSACYLLLSLEYKDKLKHFSKSRYI</sequence>
<dbReference type="RefSeq" id="WP_020732465.1">
    <property type="nucleotide sequence ID" value="NZ_CP014350.1"/>
</dbReference>
<evidence type="ECO:0000313" key="3">
    <source>
        <dbReference type="EMBL" id="ANA43774.1"/>
    </source>
</evidence>
<dbReference type="InterPro" id="IPR035421">
    <property type="entry name" value="Terminase_6C"/>
</dbReference>
<protein>
    <submittedName>
        <fullName evidence="3">Phage terminase</fullName>
    </submittedName>
</protein>